<organism evidence="1">
    <name type="scientific">Myoviridae sp. ctdxI18</name>
    <dbReference type="NCBI Taxonomy" id="2826673"/>
    <lineage>
        <taxon>Viruses</taxon>
        <taxon>Duplodnaviria</taxon>
        <taxon>Heunggongvirae</taxon>
        <taxon>Uroviricota</taxon>
        <taxon>Caudoviricetes</taxon>
    </lineage>
</organism>
<name>A0A8S5M3R2_9CAUD</name>
<reference evidence="1" key="1">
    <citation type="journal article" date="2021" name="Proc. Natl. Acad. Sci. U.S.A.">
        <title>A Catalog of Tens of Thousands of Viruses from Human Metagenomes Reveals Hidden Associations with Chronic Diseases.</title>
        <authorList>
            <person name="Tisza M.J."/>
            <person name="Buck C.B."/>
        </authorList>
    </citation>
    <scope>NUCLEOTIDE SEQUENCE</scope>
    <source>
        <strain evidence="1">CtdxI18</strain>
    </source>
</reference>
<evidence type="ECO:0000313" key="1">
    <source>
        <dbReference type="EMBL" id="DAD76784.1"/>
    </source>
</evidence>
<sequence length="59" mass="6759">MTNYERIKNMSIDEMAKEINHIGNVPCFPCNDKRCTGDSCNFIKCCKGIKEWLNSEVGE</sequence>
<proteinExistence type="predicted"/>
<accession>A0A8S5M3R2</accession>
<dbReference type="EMBL" id="BK014808">
    <property type="protein sequence ID" value="DAD76784.1"/>
    <property type="molecule type" value="Genomic_DNA"/>
</dbReference>
<protein>
    <submittedName>
        <fullName evidence="1">Uncharacterized protein</fullName>
    </submittedName>
</protein>